<evidence type="ECO:0000313" key="1">
    <source>
        <dbReference type="EMBL" id="TDT38498.1"/>
    </source>
</evidence>
<gene>
    <name evidence="1" type="ORF">DES49_2475</name>
</gene>
<evidence type="ECO:0000313" key="2">
    <source>
        <dbReference type="Proteomes" id="UP000295830"/>
    </source>
</evidence>
<dbReference type="Gene3D" id="2.40.30.160">
    <property type="match status" value="1"/>
</dbReference>
<dbReference type="GO" id="GO:0016226">
    <property type="term" value="P:iron-sulfur cluster assembly"/>
    <property type="evidence" value="ECO:0007669"/>
    <property type="project" value="TreeGrafter"/>
</dbReference>
<proteinExistence type="predicted"/>
<accession>A0A4V6Q2I8</accession>
<protein>
    <submittedName>
        <fullName evidence="1">Uncharacterized protein</fullName>
    </submittedName>
</protein>
<keyword evidence="2" id="KW-1185">Reference proteome</keyword>
<comment type="caution">
    <text evidence="1">The sequence shown here is derived from an EMBL/GenBank/DDBJ whole genome shotgun (WGS) entry which is preliminary data.</text>
</comment>
<dbReference type="RefSeq" id="WP_133736716.1">
    <property type="nucleotide sequence ID" value="NZ_SOAX01000006.1"/>
</dbReference>
<dbReference type="Gene3D" id="3.30.70.1630">
    <property type="match status" value="1"/>
</dbReference>
<dbReference type="PANTHER" id="PTHR22602">
    <property type="entry name" value="TRANSFERASE CAF17, MITOCHONDRIAL-RELATED"/>
    <property type="match status" value="1"/>
</dbReference>
<dbReference type="InterPro" id="IPR045179">
    <property type="entry name" value="YgfZ/GcvT"/>
</dbReference>
<dbReference type="Proteomes" id="UP000295830">
    <property type="component" value="Unassembled WGS sequence"/>
</dbReference>
<reference evidence="1 2" key="1">
    <citation type="submission" date="2019-03" db="EMBL/GenBank/DDBJ databases">
        <title>Genomic Encyclopedia of Type Strains, Phase IV (KMG-IV): sequencing the most valuable type-strain genomes for metagenomic binning, comparative biology and taxonomic classification.</title>
        <authorList>
            <person name="Goeker M."/>
        </authorList>
    </citation>
    <scope>NUCLEOTIDE SEQUENCE [LARGE SCALE GENOMIC DNA]</scope>
    <source>
        <strain evidence="1 2">DSM 15505</strain>
    </source>
</reference>
<dbReference type="SUPFAM" id="SSF103025">
    <property type="entry name" value="Folate-binding domain"/>
    <property type="match status" value="1"/>
</dbReference>
<dbReference type="EMBL" id="SOAX01000006">
    <property type="protein sequence ID" value="TDT38498.1"/>
    <property type="molecule type" value="Genomic_DNA"/>
</dbReference>
<dbReference type="OrthoDB" id="9796287at2"/>
<dbReference type="Gene3D" id="3.30.70.1400">
    <property type="entry name" value="Aminomethyltransferase beta-barrel domains"/>
    <property type="match status" value="1"/>
</dbReference>
<dbReference type="NCBIfam" id="TIGR03317">
    <property type="entry name" value="ygfZ_signature"/>
    <property type="match status" value="1"/>
</dbReference>
<dbReference type="PANTHER" id="PTHR22602:SF0">
    <property type="entry name" value="TRANSFERASE CAF17, MITOCHONDRIAL-RELATED"/>
    <property type="match status" value="1"/>
</dbReference>
<organism evidence="1 2">
    <name type="scientific">Halospina denitrificans</name>
    <dbReference type="NCBI Taxonomy" id="332522"/>
    <lineage>
        <taxon>Bacteria</taxon>
        <taxon>Pseudomonadati</taxon>
        <taxon>Pseudomonadota</taxon>
        <taxon>Gammaproteobacteria</taxon>
        <taxon>Halospina</taxon>
    </lineage>
</organism>
<dbReference type="InterPro" id="IPR017703">
    <property type="entry name" value="YgfZ/GCV_T_CS"/>
</dbReference>
<name>A0A4V6Q2I8_9GAMM</name>
<sequence length="326" mass="34795">MQNPSQSITAPDKLPDTFTAPIDNHQVFEIQGPDTDRFLQGQVTCDIQQLTPGTSLPGAACNPKGRAYALFRLLRVSEDCVMMQLPAAIAEEVSNQLSKYLAFFKAEMSPAGDWSLTGLVGTDAAMAHVSAEALPSACNQVVETANGYLVATLPLADGTPRFELWEKGPISDGGARHMPGSAWRLTEIQSGLTTLSPETVGAYIPLNLNLHAIDGVSFTKGCYTGQEVIARMHHLGQLKKSLFRLEATFVDSTPVIGDPLVDADGGKLGSITDCIATEAGECHMLAVLSHKALEATVTLADQPAARVRIKPLGYRVPEQQGPSDEP</sequence>
<dbReference type="AlphaFoldDB" id="A0A4V6Q2I8"/>